<keyword evidence="10 11" id="KW-0012">Acyltransferase</keyword>
<comment type="similarity">
    <text evidence="2 11">Belongs to the thiolase-like superfamily. Thiolase family.</text>
</comment>
<feature type="domain" description="Thiolase C-terminal" evidence="13">
    <location>
        <begin position="282"/>
        <end position="404"/>
    </location>
</feature>
<evidence type="ECO:0000259" key="12">
    <source>
        <dbReference type="Pfam" id="PF00108"/>
    </source>
</evidence>
<dbReference type="PROSITE" id="PS00099">
    <property type="entry name" value="THIOLASE_3"/>
    <property type="match status" value="1"/>
</dbReference>
<evidence type="ECO:0000256" key="2">
    <source>
        <dbReference type="ARBA" id="ARBA00010982"/>
    </source>
</evidence>
<gene>
    <name evidence="14" type="primary">g5927</name>
    <name evidence="14" type="ORF">VP750_LOCUS5074</name>
</gene>
<feature type="domain" description="Thiolase N-terminal" evidence="12">
    <location>
        <begin position="14"/>
        <end position="273"/>
    </location>
</feature>
<dbReference type="InterPro" id="IPR020617">
    <property type="entry name" value="Thiolase_C"/>
</dbReference>
<evidence type="ECO:0000256" key="3">
    <source>
        <dbReference type="ARBA" id="ARBA00011881"/>
    </source>
</evidence>
<evidence type="ECO:0000256" key="9">
    <source>
        <dbReference type="ARBA" id="ARBA00023128"/>
    </source>
</evidence>
<evidence type="ECO:0000256" key="4">
    <source>
        <dbReference type="ARBA" id="ARBA00012705"/>
    </source>
</evidence>
<comment type="subunit">
    <text evidence="3">Homotetramer.</text>
</comment>
<dbReference type="EMBL" id="CAXHTA020000008">
    <property type="protein sequence ID" value="CAL5223415.1"/>
    <property type="molecule type" value="Genomic_DNA"/>
</dbReference>
<dbReference type="InterPro" id="IPR002155">
    <property type="entry name" value="Thiolase"/>
</dbReference>
<dbReference type="PIRSF" id="PIRSF000429">
    <property type="entry name" value="Ac-CoA_Ac_transf"/>
    <property type="match status" value="1"/>
</dbReference>
<dbReference type="Pfam" id="PF00108">
    <property type="entry name" value="Thiolase_N"/>
    <property type="match status" value="1"/>
</dbReference>
<evidence type="ECO:0000256" key="5">
    <source>
        <dbReference type="ARBA" id="ARBA00022679"/>
    </source>
</evidence>
<keyword evidence="15" id="KW-1185">Reference proteome</keyword>
<dbReference type="InterPro" id="IPR020615">
    <property type="entry name" value="Thiolase_acyl_enz_int_AS"/>
</dbReference>
<comment type="subcellular location">
    <subcellularLocation>
        <location evidence="1">Mitochondrion</location>
    </subcellularLocation>
</comment>
<evidence type="ECO:0000256" key="10">
    <source>
        <dbReference type="ARBA" id="ARBA00023315"/>
    </source>
</evidence>
<evidence type="ECO:0000256" key="8">
    <source>
        <dbReference type="ARBA" id="ARBA00022958"/>
    </source>
</evidence>
<dbReference type="EC" id="2.3.1.9" evidence="4"/>
<dbReference type="NCBIfam" id="TIGR01930">
    <property type="entry name" value="AcCoA-C-Actrans"/>
    <property type="match status" value="1"/>
</dbReference>
<evidence type="ECO:0000313" key="14">
    <source>
        <dbReference type="EMBL" id="CAL5223415.1"/>
    </source>
</evidence>
<dbReference type="PROSITE" id="PS00098">
    <property type="entry name" value="THIOLASE_1"/>
    <property type="match status" value="1"/>
</dbReference>
<accession>A0ABP1FU52</accession>
<dbReference type="PROSITE" id="PS00737">
    <property type="entry name" value="THIOLASE_2"/>
    <property type="match status" value="1"/>
</dbReference>
<dbReference type="Proteomes" id="UP001497392">
    <property type="component" value="Unassembled WGS sequence"/>
</dbReference>
<protein>
    <recommendedName>
        <fullName evidence="4">acetyl-CoA C-acetyltransferase</fullName>
        <ecNumber evidence="4">2.3.1.9</ecNumber>
    </recommendedName>
</protein>
<comment type="caution">
    <text evidence="14">The sequence shown here is derived from an EMBL/GenBank/DDBJ whole genome shotgun (WGS) entry which is preliminary data.</text>
</comment>
<evidence type="ECO:0000256" key="1">
    <source>
        <dbReference type="ARBA" id="ARBA00004173"/>
    </source>
</evidence>
<dbReference type="Gene3D" id="3.40.47.10">
    <property type="match status" value="1"/>
</dbReference>
<organism evidence="14 15">
    <name type="scientific">Coccomyxa viridis</name>
    <dbReference type="NCBI Taxonomy" id="1274662"/>
    <lineage>
        <taxon>Eukaryota</taxon>
        <taxon>Viridiplantae</taxon>
        <taxon>Chlorophyta</taxon>
        <taxon>core chlorophytes</taxon>
        <taxon>Trebouxiophyceae</taxon>
        <taxon>Trebouxiophyceae incertae sedis</taxon>
        <taxon>Coccomyxaceae</taxon>
        <taxon>Coccomyxa</taxon>
    </lineage>
</organism>
<sequence>MRNGAGADLQDCPVIVGAARTAFGSFQGALSSMTAVQLGSAAIKGALERARIPPQDVQEVLMGNVVSAGIGQAPARQAALGAGLPSTTVCTTVNKVCASGMKAVMLGAQSIQLGLHDIVVAGGCESMSNIPHYLPGARKGLRMGDLQLKDGMIVDGLWDPYNDVHMGTCADRCAQEHRISRAEQDAHAVESHRRAQQAHEAGFSGREIVPVEVPARKGHQPTLVDRDEAPSKFKQDKLQQLRPAFSDGIEQGTITAGNASPITDGAAALVLTSLSVAQQCGLKVLARIRGYADAEHAPEQFPTAPAAAVPKALQAAGLSLADMDYYEINEAFSVVDLVNQKLLSLDPERLNAHGGAVAIGHPIGASGAALLIRLMSVLEANSATLGVAAICNGGGGASAVILERC</sequence>
<keyword evidence="8" id="KW-0630">Potassium</keyword>
<dbReference type="PANTHER" id="PTHR18919">
    <property type="entry name" value="ACETYL-COA C-ACYLTRANSFERASE"/>
    <property type="match status" value="1"/>
</dbReference>
<evidence type="ECO:0000256" key="11">
    <source>
        <dbReference type="RuleBase" id="RU003557"/>
    </source>
</evidence>
<dbReference type="PANTHER" id="PTHR18919:SF156">
    <property type="entry name" value="ACETYL-COA ACETYLTRANSFERASE, MITOCHONDRIAL"/>
    <property type="match status" value="1"/>
</dbReference>
<keyword evidence="5 11" id="KW-0808">Transferase</keyword>
<dbReference type="InterPro" id="IPR020613">
    <property type="entry name" value="Thiolase_CS"/>
</dbReference>
<evidence type="ECO:0000256" key="7">
    <source>
        <dbReference type="ARBA" id="ARBA00022946"/>
    </source>
</evidence>
<evidence type="ECO:0000256" key="6">
    <source>
        <dbReference type="ARBA" id="ARBA00022723"/>
    </source>
</evidence>
<name>A0ABP1FU52_9CHLO</name>
<dbReference type="CDD" id="cd00751">
    <property type="entry name" value="thiolase"/>
    <property type="match status" value="1"/>
</dbReference>
<keyword evidence="7" id="KW-0809">Transit peptide</keyword>
<reference evidence="14 15" key="1">
    <citation type="submission" date="2024-06" db="EMBL/GenBank/DDBJ databases">
        <authorList>
            <person name="Kraege A."/>
            <person name="Thomma B."/>
        </authorList>
    </citation>
    <scope>NUCLEOTIDE SEQUENCE [LARGE SCALE GENOMIC DNA]</scope>
</reference>
<keyword evidence="6" id="KW-0479">Metal-binding</keyword>
<dbReference type="Pfam" id="PF02803">
    <property type="entry name" value="Thiolase_C"/>
    <property type="match status" value="1"/>
</dbReference>
<proteinExistence type="inferred from homology"/>
<dbReference type="InterPro" id="IPR020610">
    <property type="entry name" value="Thiolase_AS"/>
</dbReference>
<dbReference type="InterPro" id="IPR020616">
    <property type="entry name" value="Thiolase_N"/>
</dbReference>
<evidence type="ECO:0000259" key="13">
    <source>
        <dbReference type="Pfam" id="PF02803"/>
    </source>
</evidence>
<keyword evidence="9" id="KW-0496">Mitochondrion</keyword>
<dbReference type="SUPFAM" id="SSF53901">
    <property type="entry name" value="Thiolase-like"/>
    <property type="match status" value="2"/>
</dbReference>
<dbReference type="InterPro" id="IPR016039">
    <property type="entry name" value="Thiolase-like"/>
</dbReference>
<evidence type="ECO:0000313" key="15">
    <source>
        <dbReference type="Proteomes" id="UP001497392"/>
    </source>
</evidence>